<dbReference type="InterPro" id="IPR052055">
    <property type="entry name" value="Hepadnavirus_pol/RT"/>
</dbReference>
<dbReference type="GeneID" id="20653632"/>
<dbReference type="STRING" id="1094619.G4YN67"/>
<sequence>TKEDGRPNKALYELSNKSAANPDLFCQRNGVVREGVRPRWTMTKPDRQVIRPSNHKSAIVHSAEVLKHIRKGQRDGRYLVLNASVIDSWSDIFLSPVGVVDKAGNETRMINDYSYPDGASVNDITDRSNIPPVSYNPPRDIARRIHDLRTAQPDADVLLMLGDVSGAFRHVPVHEDAVHMFAFAIDDYVVIDLTCGFGWCGSPAFYSLAGSAINDIYEAINDRKFTPWRSKNVVLGLMWDAADGTVSIPAEKLQRATTKVDQVLNAGRASKSDLQKLLGVFRHVASCFPSARAFYQRAHTATVAMLPYGARALDTDTIEDLRWFRAVMLNQNRFNGIPVSQFAATTPPCIIVEMDASNTGLCALDTSRREYIRLQYSDEECAELQSGSYQNSINVRELQSAVLAALLWGPHWQNASPTQPTHVQFHIDNMSAVSWASRRYSRHPTAQLYNRLISMVELKYGLFFSAIHIPGKLNTMVDAGSRAWTESHPLWATWSDLSCAWTQVNVVPPFDNLSRVWERFCAATPWQDRQT</sequence>
<organism evidence="1 2">
    <name type="scientific">Phytophthora sojae (strain P6497)</name>
    <name type="common">Soybean stem and root rot agent</name>
    <name type="synonym">Phytophthora megasperma f. sp. glycines</name>
    <dbReference type="NCBI Taxonomy" id="1094619"/>
    <lineage>
        <taxon>Eukaryota</taxon>
        <taxon>Sar</taxon>
        <taxon>Stramenopiles</taxon>
        <taxon>Oomycota</taxon>
        <taxon>Peronosporomycetes</taxon>
        <taxon>Peronosporales</taxon>
        <taxon>Peronosporaceae</taxon>
        <taxon>Phytophthora</taxon>
    </lineage>
</organism>
<dbReference type="PANTHER" id="PTHR33050">
    <property type="entry name" value="REVERSE TRANSCRIPTASE DOMAIN-CONTAINING PROTEIN"/>
    <property type="match status" value="1"/>
</dbReference>
<accession>G4YN67</accession>
<protein>
    <submittedName>
        <fullName evidence="1">Uncharacterized protein</fullName>
    </submittedName>
</protein>
<keyword evidence="2" id="KW-1185">Reference proteome</keyword>
<evidence type="ECO:0000313" key="2">
    <source>
        <dbReference type="Proteomes" id="UP000002640"/>
    </source>
</evidence>
<dbReference type="Proteomes" id="UP000002640">
    <property type="component" value="Unassembled WGS sequence"/>
</dbReference>
<dbReference type="SUPFAM" id="SSF56672">
    <property type="entry name" value="DNA/RNA polymerases"/>
    <property type="match status" value="1"/>
</dbReference>
<proteinExistence type="predicted"/>
<evidence type="ECO:0000313" key="1">
    <source>
        <dbReference type="EMBL" id="EGZ30020.1"/>
    </source>
</evidence>
<dbReference type="KEGG" id="psoj:PHYSODRAFT_468016"/>
<dbReference type="OMA" id="FGGAITH"/>
<name>G4YN67_PHYSP</name>
<feature type="non-terminal residue" evidence="1">
    <location>
        <position position="1"/>
    </location>
</feature>
<dbReference type="RefSeq" id="XP_009517295.1">
    <property type="nucleotide sequence ID" value="XM_009519000.1"/>
</dbReference>
<dbReference type="EMBL" id="JH159151">
    <property type="protein sequence ID" value="EGZ30020.1"/>
    <property type="molecule type" value="Genomic_DNA"/>
</dbReference>
<dbReference type="AlphaFoldDB" id="G4YN67"/>
<dbReference type="InParanoid" id="G4YN67"/>
<dbReference type="PANTHER" id="PTHR33050:SF7">
    <property type="entry name" value="RIBONUCLEASE H"/>
    <property type="match status" value="1"/>
</dbReference>
<reference evidence="1 2" key="1">
    <citation type="journal article" date="2006" name="Science">
        <title>Phytophthora genome sequences uncover evolutionary origins and mechanisms of pathogenesis.</title>
        <authorList>
            <person name="Tyler B.M."/>
            <person name="Tripathy S."/>
            <person name="Zhang X."/>
            <person name="Dehal P."/>
            <person name="Jiang R.H."/>
            <person name="Aerts A."/>
            <person name="Arredondo F.D."/>
            <person name="Baxter L."/>
            <person name="Bensasson D."/>
            <person name="Beynon J.L."/>
            <person name="Chapman J."/>
            <person name="Damasceno C.M."/>
            <person name="Dorrance A.E."/>
            <person name="Dou D."/>
            <person name="Dickerman A.W."/>
            <person name="Dubchak I.L."/>
            <person name="Garbelotto M."/>
            <person name="Gijzen M."/>
            <person name="Gordon S.G."/>
            <person name="Govers F."/>
            <person name="Grunwald N.J."/>
            <person name="Huang W."/>
            <person name="Ivors K.L."/>
            <person name="Jones R.W."/>
            <person name="Kamoun S."/>
            <person name="Krampis K."/>
            <person name="Lamour K.H."/>
            <person name="Lee M.K."/>
            <person name="McDonald W.H."/>
            <person name="Medina M."/>
            <person name="Meijer H.J."/>
            <person name="Nordberg E.K."/>
            <person name="Maclean D.J."/>
            <person name="Ospina-Giraldo M.D."/>
            <person name="Morris P.F."/>
            <person name="Phuntumart V."/>
            <person name="Putnam N.H."/>
            <person name="Rash S."/>
            <person name="Rose J.K."/>
            <person name="Sakihama Y."/>
            <person name="Salamov A.A."/>
            <person name="Savidor A."/>
            <person name="Scheuring C.F."/>
            <person name="Smith B.M."/>
            <person name="Sobral B.W."/>
            <person name="Terry A."/>
            <person name="Torto-Alalibo T.A."/>
            <person name="Win J."/>
            <person name="Xu Z."/>
            <person name="Zhang H."/>
            <person name="Grigoriev I.V."/>
            <person name="Rokhsar D.S."/>
            <person name="Boore J.L."/>
        </authorList>
    </citation>
    <scope>NUCLEOTIDE SEQUENCE [LARGE SCALE GENOMIC DNA]</scope>
    <source>
        <strain evidence="1 2">P6497</strain>
    </source>
</reference>
<dbReference type="InterPro" id="IPR043502">
    <property type="entry name" value="DNA/RNA_pol_sf"/>
</dbReference>
<dbReference type="CDD" id="cd09275">
    <property type="entry name" value="RNase_HI_RT_DIRS1"/>
    <property type="match status" value="1"/>
</dbReference>
<gene>
    <name evidence="1" type="ORF">PHYSODRAFT_468016</name>
</gene>